<evidence type="ECO:0000313" key="6">
    <source>
        <dbReference type="Proteomes" id="UP001196509"/>
    </source>
</evidence>
<keyword evidence="6" id="KW-1185">Reference proteome</keyword>
<evidence type="ECO:0000256" key="2">
    <source>
        <dbReference type="ARBA" id="ARBA00022679"/>
    </source>
</evidence>
<dbReference type="Pfam" id="PF22624">
    <property type="entry name" value="AASDHPPT_N"/>
    <property type="match status" value="1"/>
</dbReference>
<dbReference type="InterPro" id="IPR055066">
    <property type="entry name" value="AASDHPPT_N"/>
</dbReference>
<dbReference type="PANTHER" id="PTHR12215:SF10">
    <property type="entry name" value="L-AMINOADIPATE-SEMIALDEHYDE DEHYDROGENASE-PHOSPHOPANTETHEINYL TRANSFERASE"/>
    <property type="match status" value="1"/>
</dbReference>
<comment type="similarity">
    <text evidence="1">Belongs to the P-Pant transferase superfamily. Gsp/Sfp/HetI/AcpT family.</text>
</comment>
<accession>A0AAE2ZKJ7</accession>
<dbReference type="InterPro" id="IPR037143">
    <property type="entry name" value="4-PPantetheinyl_Trfase_dom_sf"/>
</dbReference>
<dbReference type="PANTHER" id="PTHR12215">
    <property type="entry name" value="PHOSPHOPANTETHEINE TRANSFERASE"/>
    <property type="match status" value="1"/>
</dbReference>
<evidence type="ECO:0000256" key="1">
    <source>
        <dbReference type="ARBA" id="ARBA00010990"/>
    </source>
</evidence>
<evidence type="ECO:0000313" key="5">
    <source>
        <dbReference type="EMBL" id="MBW8636255.1"/>
    </source>
</evidence>
<dbReference type="Proteomes" id="UP001196509">
    <property type="component" value="Unassembled WGS sequence"/>
</dbReference>
<dbReference type="GO" id="GO:0005829">
    <property type="term" value="C:cytosol"/>
    <property type="evidence" value="ECO:0007669"/>
    <property type="project" value="TreeGrafter"/>
</dbReference>
<dbReference type="AlphaFoldDB" id="A0AAE2ZKJ7"/>
<dbReference type="RefSeq" id="WP_220226955.1">
    <property type="nucleotide sequence ID" value="NZ_JAICBX010000001.1"/>
</dbReference>
<dbReference type="Gene3D" id="3.90.470.20">
    <property type="entry name" value="4'-phosphopantetheinyl transferase domain"/>
    <property type="match status" value="1"/>
</dbReference>
<reference evidence="5" key="1">
    <citation type="submission" date="2021-08" db="EMBL/GenBank/DDBJ databases">
        <title>Hoeflea bacterium WL0058 sp. nov., isolated from the sediment.</title>
        <authorList>
            <person name="Wang L."/>
            <person name="Zhang D."/>
        </authorList>
    </citation>
    <scope>NUCLEOTIDE SEQUENCE</scope>
    <source>
        <strain evidence="5">WL0058</strain>
    </source>
</reference>
<dbReference type="GO" id="GO:0019878">
    <property type="term" value="P:lysine biosynthetic process via aminoadipic acid"/>
    <property type="evidence" value="ECO:0007669"/>
    <property type="project" value="TreeGrafter"/>
</dbReference>
<evidence type="ECO:0000259" key="4">
    <source>
        <dbReference type="Pfam" id="PF22624"/>
    </source>
</evidence>
<feature type="domain" description="4'-phosphopantetheinyl transferase" evidence="3">
    <location>
        <begin position="136"/>
        <end position="204"/>
    </location>
</feature>
<dbReference type="GO" id="GO:0008897">
    <property type="term" value="F:holo-[acyl-carrier-protein] synthase activity"/>
    <property type="evidence" value="ECO:0007669"/>
    <property type="project" value="InterPro"/>
</dbReference>
<comment type="caution">
    <text evidence="5">The sequence shown here is derived from an EMBL/GenBank/DDBJ whole genome shotgun (WGS) entry which is preliminary data.</text>
</comment>
<sequence>MRRALRLKTIGSIDKAEIIAGRRRVDLPEPGEIHVWVAALDDAGWTDDFAFIDMEEKARAERFYFPVHARRFRRGRIMRRIILGNYIGMDPDKIRFETAIHGRPSLAANETGGQAIDFNMSNSEEVVVLAVAADRRIGVDVELEKPMPDADSIARGSFHAKEAASVAATEPPGDKLEAFFRCWTRKEAVVKAVGSGLQMDLNGFFVGTGRRVDPFQPLYEPHFEGERSWWVADFSQGPVYAALAMDGPPRSLTIRRWKP</sequence>
<protein>
    <submittedName>
        <fullName evidence="5">4'-phosphopantetheinyl transferase superfamily protein</fullName>
    </submittedName>
</protein>
<proteinExistence type="inferred from homology"/>
<keyword evidence="2 5" id="KW-0808">Transferase</keyword>
<dbReference type="Pfam" id="PF01648">
    <property type="entry name" value="ACPS"/>
    <property type="match status" value="1"/>
</dbReference>
<dbReference type="InterPro" id="IPR050559">
    <property type="entry name" value="P-Pant_transferase_sf"/>
</dbReference>
<feature type="domain" description="4'-phosphopantetheinyl transferase N-terminal" evidence="4">
    <location>
        <begin position="44"/>
        <end position="131"/>
    </location>
</feature>
<gene>
    <name evidence="5" type="ORF">K1W69_03565</name>
</gene>
<dbReference type="InterPro" id="IPR008278">
    <property type="entry name" value="4-PPantetheinyl_Trfase_dom"/>
</dbReference>
<dbReference type="EMBL" id="JAICBX010000001">
    <property type="protein sequence ID" value="MBW8636255.1"/>
    <property type="molecule type" value="Genomic_DNA"/>
</dbReference>
<dbReference type="GO" id="GO:0000287">
    <property type="term" value="F:magnesium ion binding"/>
    <property type="evidence" value="ECO:0007669"/>
    <property type="project" value="InterPro"/>
</dbReference>
<name>A0AAE2ZKJ7_9HYPH</name>
<dbReference type="SUPFAM" id="SSF56214">
    <property type="entry name" value="4'-phosphopantetheinyl transferase"/>
    <property type="match status" value="2"/>
</dbReference>
<evidence type="ECO:0000259" key="3">
    <source>
        <dbReference type="Pfam" id="PF01648"/>
    </source>
</evidence>
<organism evidence="5 6">
    <name type="scientific">Flavimaribacter sediminis</name>
    <dbReference type="NCBI Taxonomy" id="2865987"/>
    <lineage>
        <taxon>Bacteria</taxon>
        <taxon>Pseudomonadati</taxon>
        <taxon>Pseudomonadota</taxon>
        <taxon>Alphaproteobacteria</taxon>
        <taxon>Hyphomicrobiales</taxon>
        <taxon>Rhizobiaceae</taxon>
        <taxon>Flavimaribacter</taxon>
    </lineage>
</organism>